<gene>
    <name evidence="5" type="ORF">SAMN05444158_6940</name>
</gene>
<evidence type="ECO:0000259" key="4">
    <source>
        <dbReference type="Pfam" id="PF13458"/>
    </source>
</evidence>
<dbReference type="SUPFAM" id="SSF53822">
    <property type="entry name" value="Periplasmic binding protein-like I"/>
    <property type="match status" value="1"/>
</dbReference>
<proteinExistence type="inferred from homology"/>
<comment type="similarity">
    <text evidence="1">Belongs to the leucine-binding protein family.</text>
</comment>
<sequence length="411" mass="45475">MFRLRTMICLAIAGLFAATSGSASAQKKYDVGATDTEIKIGNIIPYSGPLSAYGVIGKAEAAYFNMVNAEGGINGRKINFISYDDAYSPPKTVEQARKLVESDEVLLIFSALGTPTNAAIQKYMNIKKVPHLFISSGASKWDDPEHYPWTMGWQPNYQSEARIYAKYILKEKPNAKIAVLYQNDDSGNDYLKGFKDGLGPQAASMIIAQESFETSEPTIDSHIVKLKSLNADVLVNFGTPKFAAQSIKKMGEIGWKPLHLLTNVSTSIGSVIKPAGFENSQDIISATFLKDVTDPQWANDPGMKRFFDFLTKYYPDANRTDWSVLNGYSLAQTLTYVLKNCGDDLTRANIMKQAASMKDVELDGLLPGIKMSTDKSDFAPIQQLQLMRFKGEAWERFGDVLSARRETKPTN</sequence>
<feature type="chain" id="PRO_5009269757" evidence="3">
    <location>
        <begin position="26"/>
        <end position="411"/>
    </location>
</feature>
<evidence type="ECO:0000313" key="6">
    <source>
        <dbReference type="Proteomes" id="UP000243904"/>
    </source>
</evidence>
<evidence type="ECO:0000256" key="3">
    <source>
        <dbReference type="SAM" id="SignalP"/>
    </source>
</evidence>
<dbReference type="PANTHER" id="PTHR47235">
    <property type="entry name" value="BLR6548 PROTEIN"/>
    <property type="match status" value="1"/>
</dbReference>
<evidence type="ECO:0000256" key="2">
    <source>
        <dbReference type="ARBA" id="ARBA00022729"/>
    </source>
</evidence>
<dbReference type="AlphaFoldDB" id="A0A1H2BAN4"/>
<feature type="domain" description="Leucine-binding protein" evidence="4">
    <location>
        <begin position="37"/>
        <end position="390"/>
    </location>
</feature>
<name>A0A1H2BAN4_9BRAD</name>
<dbReference type="Gene3D" id="3.40.50.2300">
    <property type="match status" value="2"/>
</dbReference>
<accession>A0A1H2BAN4</accession>
<protein>
    <submittedName>
        <fullName evidence="5">ABC-type branched-chain amino acid transport system, substrate-binding protein</fullName>
    </submittedName>
</protein>
<dbReference type="CDD" id="cd06343">
    <property type="entry name" value="PBP1_ABC_ligand_binding-like"/>
    <property type="match status" value="1"/>
</dbReference>
<dbReference type="Proteomes" id="UP000243904">
    <property type="component" value="Chromosome I"/>
</dbReference>
<keyword evidence="2 3" id="KW-0732">Signal</keyword>
<keyword evidence="6" id="KW-1185">Reference proteome</keyword>
<evidence type="ECO:0000256" key="1">
    <source>
        <dbReference type="ARBA" id="ARBA00010062"/>
    </source>
</evidence>
<reference evidence="6" key="1">
    <citation type="submission" date="2016-10" db="EMBL/GenBank/DDBJ databases">
        <authorList>
            <person name="Varghese N."/>
            <person name="Submissions S."/>
        </authorList>
    </citation>
    <scope>NUCLEOTIDE SEQUENCE [LARGE SCALE GENOMIC DNA]</scope>
    <source>
        <strain evidence="6">GAS369</strain>
    </source>
</reference>
<dbReference type="InterPro" id="IPR028082">
    <property type="entry name" value="Peripla_BP_I"/>
</dbReference>
<dbReference type="InterPro" id="IPR028081">
    <property type="entry name" value="Leu-bd"/>
</dbReference>
<dbReference type="Pfam" id="PF13458">
    <property type="entry name" value="Peripla_BP_6"/>
    <property type="match status" value="1"/>
</dbReference>
<organism evidence="5 6">
    <name type="scientific">Bradyrhizobium canariense</name>
    <dbReference type="NCBI Taxonomy" id="255045"/>
    <lineage>
        <taxon>Bacteria</taxon>
        <taxon>Pseudomonadati</taxon>
        <taxon>Pseudomonadota</taxon>
        <taxon>Alphaproteobacteria</taxon>
        <taxon>Hyphomicrobiales</taxon>
        <taxon>Nitrobacteraceae</taxon>
        <taxon>Bradyrhizobium</taxon>
    </lineage>
</organism>
<evidence type="ECO:0000313" key="5">
    <source>
        <dbReference type="EMBL" id="SDT54866.1"/>
    </source>
</evidence>
<dbReference type="PANTHER" id="PTHR47235:SF1">
    <property type="entry name" value="BLR6548 PROTEIN"/>
    <property type="match status" value="1"/>
</dbReference>
<dbReference type="EMBL" id="LT629750">
    <property type="protein sequence ID" value="SDT54866.1"/>
    <property type="molecule type" value="Genomic_DNA"/>
</dbReference>
<feature type="signal peptide" evidence="3">
    <location>
        <begin position="1"/>
        <end position="25"/>
    </location>
</feature>